<comment type="caution">
    <text evidence="1">The sequence shown here is derived from an EMBL/GenBank/DDBJ whole genome shotgun (WGS) entry which is preliminary data.</text>
</comment>
<protein>
    <submittedName>
        <fullName evidence="1">Uncharacterized protein</fullName>
    </submittedName>
</protein>
<proteinExistence type="predicted"/>
<accession>X1HJ92</accession>
<reference evidence="1" key="1">
    <citation type="journal article" date="2014" name="Front. Microbiol.">
        <title>High frequency of phylogenetically diverse reductive dehalogenase-homologous genes in deep subseafloor sedimentary metagenomes.</title>
        <authorList>
            <person name="Kawai M."/>
            <person name="Futagami T."/>
            <person name="Toyoda A."/>
            <person name="Takaki Y."/>
            <person name="Nishi S."/>
            <person name="Hori S."/>
            <person name="Arai W."/>
            <person name="Tsubouchi T."/>
            <person name="Morono Y."/>
            <person name="Uchiyama I."/>
            <person name="Ito T."/>
            <person name="Fujiyama A."/>
            <person name="Inagaki F."/>
            <person name="Takami H."/>
        </authorList>
    </citation>
    <scope>NUCLEOTIDE SEQUENCE</scope>
    <source>
        <strain evidence="1">Expedition CK06-06</strain>
    </source>
</reference>
<sequence>MFLKKTKLKNVTYLKIVESYWDKQQQKPKQKVVVNLV</sequence>
<feature type="non-terminal residue" evidence="1">
    <location>
        <position position="37"/>
    </location>
</feature>
<evidence type="ECO:0000313" key="1">
    <source>
        <dbReference type="EMBL" id="GAH69532.1"/>
    </source>
</evidence>
<organism evidence="1">
    <name type="scientific">marine sediment metagenome</name>
    <dbReference type="NCBI Taxonomy" id="412755"/>
    <lineage>
        <taxon>unclassified sequences</taxon>
        <taxon>metagenomes</taxon>
        <taxon>ecological metagenomes</taxon>
    </lineage>
</organism>
<dbReference type="EMBL" id="BARU01027025">
    <property type="protein sequence ID" value="GAH69532.1"/>
    <property type="molecule type" value="Genomic_DNA"/>
</dbReference>
<gene>
    <name evidence="1" type="ORF">S03H2_43334</name>
</gene>
<name>X1HJ92_9ZZZZ</name>
<dbReference type="AlphaFoldDB" id="X1HJ92"/>